<proteinExistence type="predicted"/>
<sequence>MTARRRTLLGIVLVTVTLVAGSGFAAARIRATDRPAGPALDPGRAGTLLYVDGATGRVQQAAGDRVTGTGPTCQRAYAAAGTLVCLRVDGTPGSTTILAYGPGMRERASLLAWGTPSRARVSPSGRLIAWTVFRSGDSYLNNGAFSTTAGAYDLATGAHYGSLEDFAVTIGGRPYDEVDMNFWGITFARDDRTFYATMSSKGRLWLLRGDLPGRRLVDVRAGVECPSLSPDGTRIAYKLRTGRHWRLHVLALGTGADVALAETAHVDDQPAWLDPATIGYARPHRGKPALFAVPADGTGAPRLLRPDAASPAAL</sequence>
<keyword evidence="2" id="KW-1185">Reference proteome</keyword>
<dbReference type="InterPro" id="IPR011659">
    <property type="entry name" value="WD40"/>
</dbReference>
<evidence type="ECO:0000313" key="2">
    <source>
        <dbReference type="Proteomes" id="UP000649739"/>
    </source>
</evidence>
<reference evidence="1" key="2">
    <citation type="submission" date="2020-09" db="EMBL/GenBank/DDBJ databases">
        <authorList>
            <person name="Sun Q."/>
            <person name="Ohkuma M."/>
        </authorList>
    </citation>
    <scope>NUCLEOTIDE SEQUENCE</scope>
    <source>
        <strain evidence="1">JCM 3090</strain>
    </source>
</reference>
<dbReference type="InterPro" id="IPR011042">
    <property type="entry name" value="6-blade_b-propeller_TolB-like"/>
</dbReference>
<gene>
    <name evidence="1" type="ORF">GCM10010123_41890</name>
</gene>
<comment type="caution">
    <text evidence="1">The sequence shown here is derived from an EMBL/GenBank/DDBJ whole genome shotgun (WGS) entry which is preliminary data.</text>
</comment>
<evidence type="ECO:0000313" key="1">
    <source>
        <dbReference type="EMBL" id="GGK07547.1"/>
    </source>
</evidence>
<organism evidence="1 2">
    <name type="scientific">Pilimelia anulata</name>
    <dbReference type="NCBI Taxonomy" id="53371"/>
    <lineage>
        <taxon>Bacteria</taxon>
        <taxon>Bacillati</taxon>
        <taxon>Actinomycetota</taxon>
        <taxon>Actinomycetes</taxon>
        <taxon>Micromonosporales</taxon>
        <taxon>Micromonosporaceae</taxon>
        <taxon>Pilimelia</taxon>
    </lineage>
</organism>
<dbReference type="Gene3D" id="2.120.10.30">
    <property type="entry name" value="TolB, C-terminal domain"/>
    <property type="match status" value="1"/>
</dbReference>
<protein>
    <submittedName>
        <fullName evidence="1">TolB-like translocation protein signal peptide</fullName>
    </submittedName>
</protein>
<accession>A0A8J3BEA4</accession>
<dbReference type="EMBL" id="BMQB01000011">
    <property type="protein sequence ID" value="GGK07547.1"/>
    <property type="molecule type" value="Genomic_DNA"/>
</dbReference>
<dbReference type="Proteomes" id="UP000649739">
    <property type="component" value="Unassembled WGS sequence"/>
</dbReference>
<reference evidence="1" key="1">
    <citation type="journal article" date="2014" name="Int. J. Syst. Evol. Microbiol.">
        <title>Complete genome sequence of Corynebacterium casei LMG S-19264T (=DSM 44701T), isolated from a smear-ripened cheese.</title>
        <authorList>
            <consortium name="US DOE Joint Genome Institute (JGI-PGF)"/>
            <person name="Walter F."/>
            <person name="Albersmeier A."/>
            <person name="Kalinowski J."/>
            <person name="Ruckert C."/>
        </authorList>
    </citation>
    <scope>NUCLEOTIDE SEQUENCE</scope>
    <source>
        <strain evidence="1">JCM 3090</strain>
    </source>
</reference>
<dbReference type="AlphaFoldDB" id="A0A8J3BEA4"/>
<dbReference type="SUPFAM" id="SSF69304">
    <property type="entry name" value="Tricorn protease N-terminal domain"/>
    <property type="match status" value="1"/>
</dbReference>
<dbReference type="Pfam" id="PF07676">
    <property type="entry name" value="PD40"/>
    <property type="match status" value="1"/>
</dbReference>
<dbReference type="RefSeq" id="WP_189171912.1">
    <property type="nucleotide sequence ID" value="NZ_BMQB01000011.1"/>
</dbReference>
<name>A0A8J3BEA4_9ACTN</name>